<dbReference type="Gene3D" id="1.10.287.130">
    <property type="match status" value="1"/>
</dbReference>
<reference evidence="9 10" key="1">
    <citation type="submission" date="2019-12" db="EMBL/GenBank/DDBJ databases">
        <title>Comparative genomics gives insights into the taxonomy of the Azoarcus-Aromatoleum group and reveals separate origins of nif in the plant-associated Azoarcus and non-plant-associated Aromatoleum sub-groups.</title>
        <authorList>
            <person name="Lafos M."/>
            <person name="Maluk M."/>
            <person name="Batista M."/>
            <person name="Junghare M."/>
            <person name="Carmona M."/>
            <person name="Faoro H."/>
            <person name="Cruz L.M."/>
            <person name="Battistoni F."/>
            <person name="De Souza E."/>
            <person name="Pedrosa F."/>
            <person name="Chen W.-M."/>
            <person name="Poole P.S."/>
            <person name="Dixon R.A."/>
            <person name="James E.K."/>
        </authorList>
    </citation>
    <scope>NUCLEOTIDE SEQUENCE [LARGE SCALE GENOMIC DNA]</scope>
    <source>
        <strain evidence="9 10">22Lin</strain>
    </source>
</reference>
<keyword evidence="3 6" id="KW-0597">Phosphoprotein</keyword>
<dbReference type="RefSeq" id="WP_169261202.1">
    <property type="nucleotide sequence ID" value="NZ_WTVQ01000025.1"/>
</dbReference>
<evidence type="ECO:0000259" key="8">
    <source>
        <dbReference type="PROSITE" id="PS50110"/>
    </source>
</evidence>
<feature type="domain" description="Histidine kinase" evidence="7">
    <location>
        <begin position="160"/>
        <end position="375"/>
    </location>
</feature>
<dbReference type="SUPFAM" id="SSF55874">
    <property type="entry name" value="ATPase domain of HSP90 chaperone/DNA topoisomerase II/histidine kinase"/>
    <property type="match status" value="1"/>
</dbReference>
<dbReference type="PROSITE" id="PS50110">
    <property type="entry name" value="RESPONSE_REGULATORY"/>
    <property type="match status" value="1"/>
</dbReference>
<protein>
    <recommendedName>
        <fullName evidence="2">histidine kinase</fullName>
        <ecNumber evidence="2">2.7.13.3</ecNumber>
    </recommendedName>
</protein>
<feature type="modified residue" description="4-aspartylphosphate" evidence="6">
    <location>
        <position position="57"/>
    </location>
</feature>
<evidence type="ECO:0000256" key="1">
    <source>
        <dbReference type="ARBA" id="ARBA00000085"/>
    </source>
</evidence>
<dbReference type="Gene3D" id="3.30.565.10">
    <property type="entry name" value="Histidine kinase-like ATPase, C-terminal domain"/>
    <property type="match status" value="1"/>
</dbReference>
<dbReference type="PANTHER" id="PTHR42878">
    <property type="entry name" value="TWO-COMPONENT HISTIDINE KINASE"/>
    <property type="match status" value="1"/>
</dbReference>
<evidence type="ECO:0000256" key="3">
    <source>
        <dbReference type="ARBA" id="ARBA00022553"/>
    </source>
</evidence>
<accession>A0ABX1QDQ1</accession>
<dbReference type="PROSITE" id="PS50109">
    <property type="entry name" value="HIS_KIN"/>
    <property type="match status" value="1"/>
</dbReference>
<dbReference type="SMART" id="SM00387">
    <property type="entry name" value="HATPase_c"/>
    <property type="match status" value="1"/>
</dbReference>
<evidence type="ECO:0000256" key="6">
    <source>
        <dbReference type="PROSITE-ProRule" id="PRU00169"/>
    </source>
</evidence>
<evidence type="ECO:0000313" key="10">
    <source>
        <dbReference type="Proteomes" id="UP000648984"/>
    </source>
</evidence>
<proteinExistence type="predicted"/>
<dbReference type="InterPro" id="IPR011006">
    <property type="entry name" value="CheY-like_superfamily"/>
</dbReference>
<evidence type="ECO:0000256" key="4">
    <source>
        <dbReference type="ARBA" id="ARBA00022679"/>
    </source>
</evidence>
<dbReference type="InterPro" id="IPR004358">
    <property type="entry name" value="Sig_transdc_His_kin-like_C"/>
</dbReference>
<feature type="domain" description="Response regulatory" evidence="8">
    <location>
        <begin position="8"/>
        <end position="124"/>
    </location>
</feature>
<dbReference type="InterPro" id="IPR003594">
    <property type="entry name" value="HATPase_dom"/>
</dbReference>
<dbReference type="Pfam" id="PF02518">
    <property type="entry name" value="HATPase_c"/>
    <property type="match status" value="1"/>
</dbReference>
<keyword evidence="10" id="KW-1185">Reference proteome</keyword>
<keyword evidence="4" id="KW-0808">Transferase</keyword>
<dbReference type="InterPro" id="IPR005467">
    <property type="entry name" value="His_kinase_dom"/>
</dbReference>
<dbReference type="SMART" id="SM00388">
    <property type="entry name" value="HisKA"/>
    <property type="match status" value="1"/>
</dbReference>
<dbReference type="Pfam" id="PF00072">
    <property type="entry name" value="Response_reg"/>
    <property type="match status" value="1"/>
</dbReference>
<evidence type="ECO:0000259" key="7">
    <source>
        <dbReference type="PROSITE" id="PS50109"/>
    </source>
</evidence>
<dbReference type="EC" id="2.7.13.3" evidence="2"/>
<evidence type="ECO:0000256" key="5">
    <source>
        <dbReference type="ARBA" id="ARBA00022777"/>
    </source>
</evidence>
<dbReference type="Gene3D" id="3.40.50.2300">
    <property type="match status" value="1"/>
</dbReference>
<dbReference type="InterPro" id="IPR003661">
    <property type="entry name" value="HisK_dim/P_dom"/>
</dbReference>
<dbReference type="SUPFAM" id="SSF52172">
    <property type="entry name" value="CheY-like"/>
    <property type="match status" value="1"/>
</dbReference>
<organism evidence="9 10">
    <name type="scientific">Aromatoleum diolicum</name>
    <dbReference type="NCBI Taxonomy" id="75796"/>
    <lineage>
        <taxon>Bacteria</taxon>
        <taxon>Pseudomonadati</taxon>
        <taxon>Pseudomonadota</taxon>
        <taxon>Betaproteobacteria</taxon>
        <taxon>Rhodocyclales</taxon>
        <taxon>Rhodocyclaceae</taxon>
        <taxon>Aromatoleum</taxon>
    </lineage>
</organism>
<dbReference type="CDD" id="cd00082">
    <property type="entry name" value="HisKA"/>
    <property type="match status" value="1"/>
</dbReference>
<dbReference type="PANTHER" id="PTHR42878:SF15">
    <property type="entry name" value="BACTERIOPHYTOCHROME"/>
    <property type="match status" value="1"/>
</dbReference>
<keyword evidence="5" id="KW-0418">Kinase</keyword>
<dbReference type="SMART" id="SM00448">
    <property type="entry name" value="REC"/>
    <property type="match status" value="1"/>
</dbReference>
<gene>
    <name evidence="9" type="ORF">GPA25_14865</name>
</gene>
<sequence>MDALPELRILLVEDDPLQSAKTVAFLESLGQKVLVAEDGDKAVEHFDSDRPDLVLMDVVLPGIDGFEATRRIKQMSTDRWVPVIYLTILGSSSNLVEGLHAGGDDYLVKPIELEILEAKLRSVMRTLSLYRALKDSRDELASMNAALLRANRELETFTYAVAHDLKSPLRAINGYSSLFASTQAATLTDEGHDYLTKIVHGTEQMGELIDDLLEYSRLERGAVHFERIDVQHQAEALVDEFRDEIERHGAHIDVAAHCREITADRNGLTLILRNLLGNALKFSANSTPPHIEIGCISENGTHRIWVRDNGIGFDMRHHDRIFDIFQRLHRSEDYPGTGIGLAIVRKAAQRMGGRCWGISEPDKGATFYVEWPIADDPHPAEQQAL</sequence>
<dbReference type="InterPro" id="IPR050351">
    <property type="entry name" value="BphY/WalK/GraS-like"/>
</dbReference>
<dbReference type="Pfam" id="PF00512">
    <property type="entry name" value="HisKA"/>
    <property type="match status" value="1"/>
</dbReference>
<name>A0ABX1QDQ1_9RHOO</name>
<comment type="caution">
    <text evidence="9">The sequence shown here is derived from an EMBL/GenBank/DDBJ whole genome shotgun (WGS) entry which is preliminary data.</text>
</comment>
<dbReference type="InterPro" id="IPR001789">
    <property type="entry name" value="Sig_transdc_resp-reg_receiver"/>
</dbReference>
<evidence type="ECO:0000256" key="2">
    <source>
        <dbReference type="ARBA" id="ARBA00012438"/>
    </source>
</evidence>
<dbReference type="InterPro" id="IPR036890">
    <property type="entry name" value="HATPase_C_sf"/>
</dbReference>
<evidence type="ECO:0000313" key="9">
    <source>
        <dbReference type="EMBL" id="NMG76048.1"/>
    </source>
</evidence>
<dbReference type="EMBL" id="WTVQ01000025">
    <property type="protein sequence ID" value="NMG76048.1"/>
    <property type="molecule type" value="Genomic_DNA"/>
</dbReference>
<dbReference type="Proteomes" id="UP000648984">
    <property type="component" value="Unassembled WGS sequence"/>
</dbReference>
<comment type="catalytic activity">
    <reaction evidence="1">
        <text>ATP + protein L-histidine = ADP + protein N-phospho-L-histidine.</text>
        <dbReference type="EC" id="2.7.13.3"/>
    </reaction>
</comment>
<dbReference type="PRINTS" id="PR00344">
    <property type="entry name" value="BCTRLSENSOR"/>
</dbReference>